<dbReference type="InterPro" id="IPR006143">
    <property type="entry name" value="RND_pump_MFP"/>
</dbReference>
<organism evidence="9 10">
    <name type="scientific">Salinihabitans flavidus</name>
    <dbReference type="NCBI Taxonomy" id="569882"/>
    <lineage>
        <taxon>Bacteria</taxon>
        <taxon>Pseudomonadati</taxon>
        <taxon>Pseudomonadota</taxon>
        <taxon>Alphaproteobacteria</taxon>
        <taxon>Rhodobacterales</taxon>
        <taxon>Roseobacteraceae</taxon>
        <taxon>Salinihabitans</taxon>
    </lineage>
</organism>
<dbReference type="Proteomes" id="UP000198893">
    <property type="component" value="Unassembled WGS sequence"/>
</dbReference>
<evidence type="ECO:0000256" key="3">
    <source>
        <dbReference type="ARBA" id="ARBA00022448"/>
    </source>
</evidence>
<proteinExistence type="inferred from homology"/>
<accession>A0A1H8TN90</accession>
<comment type="similarity">
    <text evidence="2">Belongs to the membrane fusion protein (MFP) (TC 8.A.1) family.</text>
</comment>
<comment type="subcellular location">
    <subcellularLocation>
        <location evidence="1">Cell envelope</location>
    </subcellularLocation>
</comment>
<dbReference type="Pfam" id="PF25917">
    <property type="entry name" value="BSH_RND"/>
    <property type="match status" value="1"/>
</dbReference>
<dbReference type="Gene3D" id="2.40.50.100">
    <property type="match status" value="1"/>
</dbReference>
<gene>
    <name evidence="9" type="ORF">SAMN04490248_11646</name>
</gene>
<evidence type="ECO:0000313" key="9">
    <source>
        <dbReference type="EMBL" id="SEO92520.1"/>
    </source>
</evidence>
<evidence type="ECO:0000259" key="8">
    <source>
        <dbReference type="Pfam" id="PF25967"/>
    </source>
</evidence>
<feature type="domain" description="Multidrug resistance protein MdtA-like C-terminal permuted SH3" evidence="8">
    <location>
        <begin position="306"/>
        <end position="357"/>
    </location>
</feature>
<dbReference type="Pfam" id="PF25954">
    <property type="entry name" value="Beta-barrel_RND_2"/>
    <property type="match status" value="1"/>
</dbReference>
<dbReference type="Gene3D" id="2.40.30.170">
    <property type="match status" value="1"/>
</dbReference>
<dbReference type="EMBL" id="FODS01000016">
    <property type="protein sequence ID" value="SEO92520.1"/>
    <property type="molecule type" value="Genomic_DNA"/>
</dbReference>
<dbReference type="SUPFAM" id="SSF111369">
    <property type="entry name" value="HlyD-like secretion proteins"/>
    <property type="match status" value="1"/>
</dbReference>
<evidence type="ECO:0000256" key="5">
    <source>
        <dbReference type="SAM" id="Phobius"/>
    </source>
</evidence>
<dbReference type="PANTHER" id="PTHR30469:SF36">
    <property type="entry name" value="BLL3903 PROTEIN"/>
    <property type="match status" value="1"/>
</dbReference>
<keyword evidence="3" id="KW-0813">Transport</keyword>
<keyword evidence="4" id="KW-0175">Coiled coil</keyword>
<dbReference type="STRING" id="569882.SAMN04490248_11646"/>
<keyword evidence="5" id="KW-1133">Transmembrane helix</keyword>
<protein>
    <submittedName>
        <fullName evidence="9">RND family efflux transporter, MFP subunit</fullName>
    </submittedName>
</protein>
<dbReference type="FunFam" id="2.40.30.170:FF:000010">
    <property type="entry name" value="Efflux RND transporter periplasmic adaptor subunit"/>
    <property type="match status" value="1"/>
</dbReference>
<name>A0A1H8TN90_9RHOB</name>
<feature type="coiled-coil region" evidence="4">
    <location>
        <begin position="130"/>
        <end position="179"/>
    </location>
</feature>
<keyword evidence="5" id="KW-0472">Membrane</keyword>
<evidence type="ECO:0000259" key="7">
    <source>
        <dbReference type="Pfam" id="PF25954"/>
    </source>
</evidence>
<dbReference type="Gene3D" id="1.10.287.470">
    <property type="entry name" value="Helix hairpin bin"/>
    <property type="match status" value="1"/>
</dbReference>
<dbReference type="Pfam" id="PF25967">
    <property type="entry name" value="RND-MFP_C"/>
    <property type="match status" value="1"/>
</dbReference>
<dbReference type="Gene3D" id="2.40.420.20">
    <property type="match status" value="1"/>
</dbReference>
<evidence type="ECO:0000313" key="10">
    <source>
        <dbReference type="Proteomes" id="UP000198893"/>
    </source>
</evidence>
<dbReference type="InterPro" id="IPR058627">
    <property type="entry name" value="MdtA-like_C"/>
</dbReference>
<evidence type="ECO:0000259" key="6">
    <source>
        <dbReference type="Pfam" id="PF25917"/>
    </source>
</evidence>
<dbReference type="AlphaFoldDB" id="A0A1H8TN90"/>
<dbReference type="InterPro" id="IPR058625">
    <property type="entry name" value="MdtA-like_BSH"/>
</dbReference>
<keyword evidence="5" id="KW-0812">Transmembrane</keyword>
<dbReference type="OrthoDB" id="9806939at2"/>
<keyword evidence="10" id="KW-1185">Reference proteome</keyword>
<sequence>MSILRQMILSVLVLAGALYLWIAYVPSARPMLDRLGVSELLGIEVAQNEEENGAGPGFGGGATRVVVEEVTERTLADRVRAIGDGQARRAVVVRSETVGLVTELHVAPGGQVDSGQVVAQLQNEAETIALERAQIMVEDATDNLRRLRQLEGTVTEVRLREAELALRTAQLELRQARLDLAQREILAPISGRVGIIDVEVGERVAAQEALFTITDRSALLIDFRVPERVISQLSVGMPVTVTPLGLRGTVLNGEISAVDTIVDRASRTLRVQGRVENSEDLLRVGMAFEVEMSFPGETLVSIAPLALQWSSEGAFVWAVREGKAARVPVEIRQRNADSVLVEADLAPGEAIVTEGVQNLRPGAAVEVANGRDEVRATWTPDRPVRTE</sequence>
<dbReference type="NCBIfam" id="TIGR01730">
    <property type="entry name" value="RND_mfp"/>
    <property type="match status" value="1"/>
</dbReference>
<feature type="transmembrane region" description="Helical" evidence="5">
    <location>
        <begin position="7"/>
        <end position="24"/>
    </location>
</feature>
<reference evidence="9 10" key="1">
    <citation type="submission" date="2016-10" db="EMBL/GenBank/DDBJ databases">
        <authorList>
            <person name="de Groot N.N."/>
        </authorList>
    </citation>
    <scope>NUCLEOTIDE SEQUENCE [LARGE SCALE GENOMIC DNA]</scope>
    <source>
        <strain evidence="9 10">DSM 27842</strain>
    </source>
</reference>
<dbReference type="InterPro" id="IPR058792">
    <property type="entry name" value="Beta-barrel_RND_2"/>
</dbReference>
<dbReference type="GO" id="GO:0015562">
    <property type="term" value="F:efflux transmembrane transporter activity"/>
    <property type="evidence" value="ECO:0007669"/>
    <property type="project" value="TreeGrafter"/>
</dbReference>
<feature type="domain" description="Multidrug resistance protein MdtA-like barrel-sandwich hybrid" evidence="6">
    <location>
        <begin position="89"/>
        <end position="214"/>
    </location>
</feature>
<dbReference type="PANTHER" id="PTHR30469">
    <property type="entry name" value="MULTIDRUG RESISTANCE PROTEIN MDTA"/>
    <property type="match status" value="1"/>
</dbReference>
<evidence type="ECO:0000256" key="1">
    <source>
        <dbReference type="ARBA" id="ARBA00004196"/>
    </source>
</evidence>
<feature type="domain" description="CusB-like beta-barrel" evidence="7">
    <location>
        <begin position="222"/>
        <end position="292"/>
    </location>
</feature>
<evidence type="ECO:0000256" key="2">
    <source>
        <dbReference type="ARBA" id="ARBA00009477"/>
    </source>
</evidence>
<evidence type="ECO:0000256" key="4">
    <source>
        <dbReference type="SAM" id="Coils"/>
    </source>
</evidence>
<dbReference type="GO" id="GO:1990281">
    <property type="term" value="C:efflux pump complex"/>
    <property type="evidence" value="ECO:0007669"/>
    <property type="project" value="TreeGrafter"/>
</dbReference>